<comment type="caution">
    <text evidence="1">The sequence shown here is derived from an EMBL/GenBank/DDBJ whole genome shotgun (WGS) entry which is preliminary data.</text>
</comment>
<dbReference type="AlphaFoldDB" id="A0A2N5UMX2"/>
<gene>
    <name evidence="1" type="ORF">PCASD_08928</name>
</gene>
<evidence type="ECO:0000313" key="1">
    <source>
        <dbReference type="EMBL" id="PLW39099.1"/>
    </source>
</evidence>
<evidence type="ECO:0000313" key="2">
    <source>
        <dbReference type="Proteomes" id="UP000235392"/>
    </source>
</evidence>
<reference evidence="1 2" key="1">
    <citation type="submission" date="2017-11" db="EMBL/GenBank/DDBJ databases">
        <title>De novo assembly and phasing of dikaryotic genomes from two isolates of Puccinia coronata f. sp. avenae, the causal agent of oat crown rust.</title>
        <authorList>
            <person name="Miller M.E."/>
            <person name="Zhang Y."/>
            <person name="Omidvar V."/>
            <person name="Sperschneider J."/>
            <person name="Schwessinger B."/>
            <person name="Raley C."/>
            <person name="Palmer J.M."/>
            <person name="Garnica D."/>
            <person name="Upadhyaya N."/>
            <person name="Rathjen J."/>
            <person name="Taylor J.M."/>
            <person name="Park R.F."/>
            <person name="Dodds P.N."/>
            <person name="Hirsch C.D."/>
            <person name="Kianian S.F."/>
            <person name="Figueroa M."/>
        </authorList>
    </citation>
    <scope>NUCLEOTIDE SEQUENCE [LARGE SCALE GENOMIC DNA]</scope>
    <source>
        <strain evidence="1">12SD80</strain>
    </source>
</reference>
<organism evidence="1 2">
    <name type="scientific">Puccinia coronata f. sp. avenae</name>
    <dbReference type="NCBI Taxonomy" id="200324"/>
    <lineage>
        <taxon>Eukaryota</taxon>
        <taxon>Fungi</taxon>
        <taxon>Dikarya</taxon>
        <taxon>Basidiomycota</taxon>
        <taxon>Pucciniomycotina</taxon>
        <taxon>Pucciniomycetes</taxon>
        <taxon>Pucciniales</taxon>
        <taxon>Pucciniaceae</taxon>
        <taxon>Puccinia</taxon>
    </lineage>
</organism>
<accession>A0A2N5UMX2</accession>
<dbReference type="EMBL" id="PGCI01000119">
    <property type="protein sequence ID" value="PLW39099.1"/>
    <property type="molecule type" value="Genomic_DNA"/>
</dbReference>
<protein>
    <submittedName>
        <fullName evidence="1">Uncharacterized protein</fullName>
    </submittedName>
</protein>
<proteinExistence type="predicted"/>
<sequence length="119" mass="13086">MIRLEKYLVAANQSHGTTGLVLRTFFPVTHLVWDINLFGNALYVITAPIESCGNILSLVWCNQLSVLYLGCQDTSIQVRTSLKIPASPNVVGALGLSTRFWDDVIIMSHLCLTVQSSCC</sequence>
<name>A0A2N5UMX2_9BASI</name>
<dbReference type="Proteomes" id="UP000235392">
    <property type="component" value="Unassembled WGS sequence"/>
</dbReference>